<organism evidence="2 3">
    <name type="scientific">Sporothrix brasiliensis 5110</name>
    <dbReference type="NCBI Taxonomy" id="1398154"/>
    <lineage>
        <taxon>Eukaryota</taxon>
        <taxon>Fungi</taxon>
        <taxon>Dikarya</taxon>
        <taxon>Ascomycota</taxon>
        <taxon>Pezizomycotina</taxon>
        <taxon>Sordariomycetes</taxon>
        <taxon>Sordariomycetidae</taxon>
        <taxon>Ophiostomatales</taxon>
        <taxon>Ophiostomataceae</taxon>
        <taxon>Sporothrix</taxon>
    </lineage>
</organism>
<accession>A0A0C2J3L6</accession>
<keyword evidence="3" id="KW-1185">Reference proteome</keyword>
<evidence type="ECO:0000313" key="3">
    <source>
        <dbReference type="Proteomes" id="UP000031575"/>
    </source>
</evidence>
<dbReference type="VEuPathDB" id="FungiDB:SPBR_01601"/>
<dbReference type="Proteomes" id="UP000031575">
    <property type="component" value="Unassembled WGS sequence"/>
</dbReference>
<feature type="region of interest" description="Disordered" evidence="1">
    <location>
        <begin position="1"/>
        <end position="37"/>
    </location>
</feature>
<dbReference type="OrthoDB" id="5424209at2759"/>
<dbReference type="AlphaFoldDB" id="A0A0C2J3L6"/>
<comment type="caution">
    <text evidence="2">The sequence shown here is derived from an EMBL/GenBank/DDBJ whole genome shotgun (WGS) entry which is preliminary data.</text>
</comment>
<evidence type="ECO:0000313" key="2">
    <source>
        <dbReference type="EMBL" id="KIH91642.1"/>
    </source>
</evidence>
<dbReference type="GeneID" id="63674832"/>
<dbReference type="RefSeq" id="XP_040619652.1">
    <property type="nucleotide sequence ID" value="XM_040759911.1"/>
</dbReference>
<proteinExistence type="predicted"/>
<dbReference type="EMBL" id="AWTV01000007">
    <property type="protein sequence ID" value="KIH91642.1"/>
    <property type="molecule type" value="Genomic_DNA"/>
</dbReference>
<gene>
    <name evidence="2" type="ORF">SPBR_01601</name>
</gene>
<evidence type="ECO:0000256" key="1">
    <source>
        <dbReference type="SAM" id="MobiDB-lite"/>
    </source>
</evidence>
<dbReference type="HOGENOM" id="CLU_024804_2_0_1"/>
<name>A0A0C2J3L6_9PEZI</name>
<reference evidence="2 3" key="1">
    <citation type="journal article" date="2014" name="BMC Genomics">
        <title>Comparative genomics of the major fungal agents of human and animal Sporotrichosis: Sporothrix schenckii and Sporothrix brasiliensis.</title>
        <authorList>
            <person name="Teixeira M.M."/>
            <person name="de Almeida L.G."/>
            <person name="Kubitschek-Barreira P."/>
            <person name="Alves F.L."/>
            <person name="Kioshima E.S."/>
            <person name="Abadio A.K."/>
            <person name="Fernandes L."/>
            <person name="Derengowski L.S."/>
            <person name="Ferreira K.S."/>
            <person name="Souza R.C."/>
            <person name="Ruiz J.C."/>
            <person name="de Andrade N.C."/>
            <person name="Paes H.C."/>
            <person name="Nicola A.M."/>
            <person name="Albuquerque P."/>
            <person name="Gerber A.L."/>
            <person name="Martins V.P."/>
            <person name="Peconick L.D."/>
            <person name="Neto A.V."/>
            <person name="Chaucanez C.B."/>
            <person name="Silva P.A."/>
            <person name="Cunha O.L."/>
            <person name="de Oliveira F.F."/>
            <person name="dos Santos T.C."/>
            <person name="Barros A.L."/>
            <person name="Soares M.A."/>
            <person name="de Oliveira L.M."/>
            <person name="Marini M.M."/>
            <person name="Villalobos-Duno H."/>
            <person name="Cunha M.M."/>
            <person name="de Hoog S."/>
            <person name="da Silveira J.F."/>
            <person name="Henrissat B."/>
            <person name="Nino-Vega G.A."/>
            <person name="Cisalpino P.S."/>
            <person name="Mora-Montes H.M."/>
            <person name="Almeida S.R."/>
            <person name="Stajich J.E."/>
            <person name="Lopes-Bezerra L.M."/>
            <person name="Vasconcelos A.T."/>
            <person name="Felipe M.S."/>
        </authorList>
    </citation>
    <scope>NUCLEOTIDE SEQUENCE [LARGE SCALE GENOMIC DNA]</scope>
    <source>
        <strain evidence="2 3">5110</strain>
    </source>
</reference>
<sequence>MADSIKDGSESPGRIVRTLSSSGVLPRLSPPGDQEATSYYRYLPSQPRLLGRTTSGVIPWPPPLQPLPNEYVSHRESPKNVLAPIGDHPIVAIWDNIELLIQDALSRLPWTSIDVFRIGLQNKRILDRPVVVWVGIDTSRVSWDNQVAPALRAIRTILDDANLRDVESEFRTSDVHYLSSPVLLSPSKIDLLSPKFYECTNVIGTAIGQSFAPTDNDNVQGTLACYLTYDHGHDDGCDIDAVFALTCRHSALPFNVHRSKDNKPYALTSPEREQWKVGVPGIAKLKYALQTSKDEKNISQASIESAVKLEDFHLVDRYEPILRDWSTLFDNIVPFLAVEDCVVGSVVHSPALQLWKTGDHPWSRDWALVRLDRTKFPDSGNGLRNTVDLRVRNLPAGLSKFPFPTDRLLTLSDKRKDIVTLQEMRDTKSLDGNGNRSLIVAKNGASTGLTFGSPSELMSTVRYCMPGGHSYTTHEWSIEGSLDNPLEPFSQSGDSGSLVFTIEGRPAGMVTGGAAVGGNSGVDITYVTPLEVILKDIEDCLGNRKVRLL</sequence>
<protein>
    <submittedName>
        <fullName evidence="2">Uncharacterized protein</fullName>
    </submittedName>
</protein>